<organism evidence="1 2">
    <name type="scientific">Mycobacterium phage Heffalump</name>
    <dbReference type="NCBI Taxonomy" id="1983575"/>
    <lineage>
        <taxon>Viruses</taxon>
        <taxon>Duplodnaviria</taxon>
        <taxon>Heunggongvirae</taxon>
        <taxon>Uroviricota</taxon>
        <taxon>Caudoviricetes</taxon>
        <taxon>Turbidovirus</taxon>
        <taxon>Turbidovirus heffalump</taxon>
    </lineage>
</organism>
<dbReference type="EMBL" id="KY965065">
    <property type="protein sequence ID" value="ASJ79757.1"/>
    <property type="molecule type" value="Genomic_DNA"/>
</dbReference>
<sequence>MRYRVEAIIHDNERDEGDMALFIEGVLEGQFNGRVEDCSVYAILL</sequence>
<dbReference type="KEGG" id="vg:64947772"/>
<name>A0A220NSG9_9CAUD</name>
<evidence type="ECO:0000313" key="1">
    <source>
        <dbReference type="EMBL" id="ASJ79757.1"/>
    </source>
</evidence>
<accession>A0A220NSG9</accession>
<proteinExistence type="predicted"/>
<dbReference type="GeneID" id="64947772"/>
<evidence type="ECO:0000313" key="2">
    <source>
        <dbReference type="Proteomes" id="UP000223575"/>
    </source>
</evidence>
<dbReference type="Proteomes" id="UP000223575">
    <property type="component" value="Segment"/>
</dbReference>
<gene>
    <name evidence="1" type="primary">60</name>
    <name evidence="1" type="ORF">SEA_HEFFALUMP_60</name>
</gene>
<reference evidence="1 2" key="1">
    <citation type="submission" date="2017-04" db="EMBL/GenBank/DDBJ databases">
        <authorList>
            <person name="Gaylord E.A."/>
            <person name="Popp B."/>
            <person name="Rush R."/>
            <person name="Xu C."/>
            <person name="Russell D.A."/>
            <person name="Garlena R.A."/>
            <person name="Pope W.H."/>
            <person name="Jacobs-Sera D."/>
            <person name="Hatfull G.F."/>
        </authorList>
    </citation>
    <scope>NUCLEOTIDE SEQUENCE [LARGE SCALE GENOMIC DNA]</scope>
</reference>
<keyword evidence="2" id="KW-1185">Reference proteome</keyword>
<dbReference type="RefSeq" id="YP_010063963.1">
    <property type="nucleotide sequence ID" value="NC_054811.1"/>
</dbReference>
<protein>
    <submittedName>
        <fullName evidence="1">Uncharacterized protein</fullName>
    </submittedName>
</protein>